<protein>
    <recommendedName>
        <fullName evidence="8">Zn(2)-C6 fungal-type domain-containing protein</fullName>
    </recommendedName>
</protein>
<accession>A0A9X0BDQ5</accession>
<dbReference type="SMART" id="SM00066">
    <property type="entry name" value="GAL4"/>
    <property type="match status" value="1"/>
</dbReference>
<evidence type="ECO:0000256" key="3">
    <source>
        <dbReference type="ARBA" id="ARBA00023015"/>
    </source>
</evidence>
<dbReference type="GO" id="GO:0008270">
    <property type="term" value="F:zinc ion binding"/>
    <property type="evidence" value="ECO:0007669"/>
    <property type="project" value="InterPro"/>
</dbReference>
<feature type="domain" description="Zn(2)-C6 fungal-type" evidence="8">
    <location>
        <begin position="14"/>
        <end position="65"/>
    </location>
</feature>
<evidence type="ECO:0000256" key="1">
    <source>
        <dbReference type="ARBA" id="ARBA00004123"/>
    </source>
</evidence>
<dbReference type="Gene3D" id="4.10.240.10">
    <property type="entry name" value="Zn(2)-C6 fungal-type DNA-binding domain"/>
    <property type="match status" value="1"/>
</dbReference>
<keyword evidence="3" id="KW-0805">Transcription regulation</keyword>
<dbReference type="InterPro" id="IPR001138">
    <property type="entry name" value="Zn2Cys6_DnaBD"/>
</dbReference>
<dbReference type="AlphaFoldDB" id="A0A9X0BDQ5"/>
<proteinExistence type="predicted"/>
<comment type="caution">
    <text evidence="9">The sequence shown here is derived from an EMBL/GenBank/DDBJ whole genome shotgun (WGS) entry which is preliminary data.</text>
</comment>
<feature type="region of interest" description="Disordered" evidence="7">
    <location>
        <begin position="239"/>
        <end position="291"/>
    </location>
</feature>
<feature type="compositionally biased region" description="Polar residues" evidence="7">
    <location>
        <begin position="103"/>
        <end position="113"/>
    </location>
</feature>
<keyword evidence="6" id="KW-0539">Nucleus</keyword>
<evidence type="ECO:0000256" key="2">
    <source>
        <dbReference type="ARBA" id="ARBA00022723"/>
    </source>
</evidence>
<dbReference type="Proteomes" id="UP001147747">
    <property type="component" value="Unassembled WGS sequence"/>
</dbReference>
<dbReference type="OrthoDB" id="5958943at2759"/>
<gene>
    <name evidence="9" type="ORF">N7509_002723</name>
</gene>
<dbReference type="GO" id="GO:0005634">
    <property type="term" value="C:nucleus"/>
    <property type="evidence" value="ECO:0007669"/>
    <property type="project" value="UniProtKB-SubCell"/>
</dbReference>
<comment type="subcellular location">
    <subcellularLocation>
        <location evidence="1">Nucleus</location>
    </subcellularLocation>
</comment>
<keyword evidence="2" id="KW-0479">Metal-binding</keyword>
<reference evidence="9" key="1">
    <citation type="submission" date="2022-12" db="EMBL/GenBank/DDBJ databases">
        <authorList>
            <person name="Petersen C."/>
        </authorList>
    </citation>
    <scope>NUCLEOTIDE SEQUENCE</scope>
    <source>
        <strain evidence="9">IBT 29677</strain>
    </source>
</reference>
<dbReference type="InterPro" id="IPR036864">
    <property type="entry name" value="Zn2-C6_fun-type_DNA-bd_sf"/>
</dbReference>
<reference evidence="9" key="2">
    <citation type="journal article" date="2023" name="IMA Fungus">
        <title>Comparative genomic study of the Penicillium genus elucidates a diverse pangenome and 15 lateral gene transfer events.</title>
        <authorList>
            <person name="Petersen C."/>
            <person name="Sorensen T."/>
            <person name="Nielsen M.R."/>
            <person name="Sondergaard T.E."/>
            <person name="Sorensen J.L."/>
            <person name="Fitzpatrick D.A."/>
            <person name="Frisvad J.C."/>
            <person name="Nielsen K.L."/>
        </authorList>
    </citation>
    <scope>NUCLEOTIDE SEQUENCE</scope>
    <source>
        <strain evidence="9">IBT 29677</strain>
    </source>
</reference>
<evidence type="ECO:0000256" key="6">
    <source>
        <dbReference type="ARBA" id="ARBA00023242"/>
    </source>
</evidence>
<feature type="region of interest" description="Disordered" evidence="7">
    <location>
        <begin position="1"/>
        <end position="24"/>
    </location>
</feature>
<evidence type="ECO:0000313" key="10">
    <source>
        <dbReference type="Proteomes" id="UP001147747"/>
    </source>
</evidence>
<keyword evidence="4" id="KW-0238">DNA-binding</keyword>
<dbReference type="PANTHER" id="PTHR46910">
    <property type="entry name" value="TRANSCRIPTION FACTOR PDR1"/>
    <property type="match status" value="1"/>
</dbReference>
<dbReference type="GO" id="GO:0003677">
    <property type="term" value="F:DNA binding"/>
    <property type="evidence" value="ECO:0007669"/>
    <property type="project" value="UniProtKB-KW"/>
</dbReference>
<evidence type="ECO:0000256" key="7">
    <source>
        <dbReference type="SAM" id="MobiDB-lite"/>
    </source>
</evidence>
<dbReference type="RefSeq" id="XP_056493155.1">
    <property type="nucleotide sequence ID" value="XM_056627360.1"/>
</dbReference>
<evidence type="ECO:0000256" key="4">
    <source>
        <dbReference type="ARBA" id="ARBA00023125"/>
    </source>
</evidence>
<evidence type="ECO:0000256" key="5">
    <source>
        <dbReference type="ARBA" id="ARBA00023163"/>
    </source>
</evidence>
<name>A0A9X0BDQ5_9EURO</name>
<dbReference type="EMBL" id="JAPZBU010000004">
    <property type="protein sequence ID" value="KAJ5408840.1"/>
    <property type="molecule type" value="Genomic_DNA"/>
</dbReference>
<dbReference type="GO" id="GO:0000981">
    <property type="term" value="F:DNA-binding transcription factor activity, RNA polymerase II-specific"/>
    <property type="evidence" value="ECO:0007669"/>
    <property type="project" value="InterPro"/>
</dbReference>
<evidence type="ECO:0000259" key="8">
    <source>
        <dbReference type="SMART" id="SM00066"/>
    </source>
</evidence>
<feature type="region of interest" description="Disordered" evidence="7">
    <location>
        <begin position="65"/>
        <end position="113"/>
    </location>
</feature>
<feature type="compositionally biased region" description="Polar residues" evidence="7">
    <location>
        <begin position="263"/>
        <end position="275"/>
    </location>
</feature>
<keyword evidence="5" id="KW-0804">Transcription</keyword>
<dbReference type="InterPro" id="IPR050987">
    <property type="entry name" value="AtrR-like"/>
</dbReference>
<dbReference type="CDD" id="cd00067">
    <property type="entry name" value="GAL4"/>
    <property type="match status" value="1"/>
</dbReference>
<sequence>MSFQGAGIPSEPQRRQNSSCDPCRRSKRRCFFSSHAFTDANASCAHCTRLGHTCTFNFASSRLNSRPKKRQRQLENNLNSRPNQIPTFNDQTPFDDPVDTPRRSLNSTSEFTSTDTHDDFVAWLNFDIDDYLASDLHSTTTPEPALSGPQISSDSQNDRMLSVLPTESQAVQRLPYGREFVPGSSPRSPIHLLNSRLDASILDERLISIYEAILTGSAKRFLDCDTNLYATGIRYEIENSRHESSNEPTPVTNPSPSDKDESNSPSHSFNTSGQLQARMKPGFSGGQTRREGNGMTIVGCARFLDHFGDLYGNRLSQASKRRSDTALRAALRLFALQWLPITGSEVDRWASPSDATVARLHEKKPPRSSPCEFYTDAWNQARMAIDEARSVRSFRAVFAAFIFDGTAIPISARNDSRETSIEHEILVIGLQKLHELDKLVQDYCTALGPFSQYGALAEASLTLVRWSGYIRDTGAALMSNHQCRLPDPLHDMNTFNRDNSAPSTFFSESPGEYDRKIPEICRMMASEAFFIWRRIADLKNDLQRSYKNPQGLGSEILDSVNYVVNLIGAFNEKVRPFIERCRANFYDLSMPSRVSCVSLVVPWDMGVLVLADSLGPHINSMLNDCAQDFGQPIRQYQREAAFSVAQTARRVLDLPIEEAFNLQNGLASEAPITAYHVTPRIMTTSIEKAVVYFARLQVSRGTGIWDFDNDANCLPGDLWHDQIDCLMKGLLSLEVTVGGSQEAGQVLKSLLYKYGDIISECWSNDFDT</sequence>
<feature type="compositionally biased region" description="Polar residues" evidence="7">
    <location>
        <begin position="74"/>
        <end position="92"/>
    </location>
</feature>
<dbReference type="GeneID" id="81366340"/>
<keyword evidence="10" id="KW-1185">Reference proteome</keyword>
<organism evidence="9 10">
    <name type="scientific">Penicillium cosmopolitanum</name>
    <dbReference type="NCBI Taxonomy" id="1131564"/>
    <lineage>
        <taxon>Eukaryota</taxon>
        <taxon>Fungi</taxon>
        <taxon>Dikarya</taxon>
        <taxon>Ascomycota</taxon>
        <taxon>Pezizomycotina</taxon>
        <taxon>Eurotiomycetes</taxon>
        <taxon>Eurotiomycetidae</taxon>
        <taxon>Eurotiales</taxon>
        <taxon>Aspergillaceae</taxon>
        <taxon>Penicillium</taxon>
    </lineage>
</organism>
<dbReference type="PANTHER" id="PTHR46910:SF3">
    <property type="entry name" value="HALOTOLERANCE PROTEIN 9-RELATED"/>
    <property type="match status" value="1"/>
</dbReference>
<feature type="compositionally biased region" description="Polar residues" evidence="7">
    <location>
        <begin position="246"/>
        <end position="256"/>
    </location>
</feature>
<evidence type="ECO:0000313" key="9">
    <source>
        <dbReference type="EMBL" id="KAJ5408840.1"/>
    </source>
</evidence>
<dbReference type="SUPFAM" id="SSF57701">
    <property type="entry name" value="Zn2/Cys6 DNA-binding domain"/>
    <property type="match status" value="1"/>
</dbReference>